<evidence type="ECO:0000313" key="2">
    <source>
        <dbReference type="Proteomes" id="UP000283210"/>
    </source>
</evidence>
<dbReference type="AlphaFoldDB" id="A0A437CJK0"/>
<evidence type="ECO:0000313" key="1">
    <source>
        <dbReference type="EMBL" id="RVE62713.1"/>
    </source>
</evidence>
<dbReference type="EMBL" id="CM012452">
    <property type="protein sequence ID" value="RVE62713.1"/>
    <property type="molecule type" value="Genomic_DNA"/>
</dbReference>
<keyword evidence="2" id="KW-1185">Reference proteome</keyword>
<name>A0A437CJK0_ORYJA</name>
<accession>A0A437CJK0</accession>
<gene>
    <name evidence="1" type="ORF">OJAV_G00159750</name>
</gene>
<dbReference type="OrthoDB" id="8727558at2759"/>
<dbReference type="Proteomes" id="UP000283210">
    <property type="component" value="Chromosome 16"/>
</dbReference>
<sequence>MHPQRPLPQAMPSSSLGQRLRDMTAGLGQGKNVLGGSFAYGFIQSLLSRGALFRQWKKHNCTFQHIIKGYESVTLLLEELP</sequence>
<reference evidence="1 2" key="1">
    <citation type="submission" date="2018-11" db="EMBL/GenBank/DDBJ databases">
        <authorList>
            <person name="Lopez-Roques C."/>
            <person name="Donnadieu C."/>
            <person name="Bouchez O."/>
            <person name="Klopp C."/>
            <person name="Cabau C."/>
            <person name="Zahm M."/>
        </authorList>
    </citation>
    <scope>NUCLEOTIDE SEQUENCE [LARGE SCALE GENOMIC DNA]</scope>
    <source>
        <strain evidence="1">RS831</strain>
        <tissue evidence="1">Whole body</tissue>
    </source>
</reference>
<organism evidence="1 2">
    <name type="scientific">Oryzias javanicus</name>
    <name type="common">Javanese ricefish</name>
    <name type="synonym">Aplocheilus javanicus</name>
    <dbReference type="NCBI Taxonomy" id="123683"/>
    <lineage>
        <taxon>Eukaryota</taxon>
        <taxon>Metazoa</taxon>
        <taxon>Chordata</taxon>
        <taxon>Craniata</taxon>
        <taxon>Vertebrata</taxon>
        <taxon>Euteleostomi</taxon>
        <taxon>Actinopterygii</taxon>
        <taxon>Neopterygii</taxon>
        <taxon>Teleostei</taxon>
        <taxon>Neoteleostei</taxon>
        <taxon>Acanthomorphata</taxon>
        <taxon>Ovalentaria</taxon>
        <taxon>Atherinomorphae</taxon>
        <taxon>Beloniformes</taxon>
        <taxon>Adrianichthyidae</taxon>
        <taxon>Oryziinae</taxon>
        <taxon>Oryzias</taxon>
    </lineage>
</organism>
<proteinExistence type="predicted"/>
<protein>
    <submittedName>
        <fullName evidence="1">Uncharacterized protein</fullName>
    </submittedName>
</protein>
<reference evidence="1 2" key="2">
    <citation type="submission" date="2019-01" db="EMBL/GenBank/DDBJ databases">
        <title>A chromosome length genome reference of the Java medaka (oryzias javanicus).</title>
        <authorList>
            <person name="Herpin A."/>
            <person name="Takehana Y."/>
            <person name="Naruse K."/>
            <person name="Ansai S."/>
            <person name="Kawaguchi M."/>
        </authorList>
    </citation>
    <scope>NUCLEOTIDE SEQUENCE [LARGE SCALE GENOMIC DNA]</scope>
    <source>
        <strain evidence="1">RS831</strain>
        <tissue evidence="1">Whole body</tissue>
    </source>
</reference>